<dbReference type="STRING" id="1295533.A0A1E3H8W3"/>
<keyword evidence="6" id="KW-1185">Reference proteome</keyword>
<evidence type="ECO:0000313" key="5">
    <source>
        <dbReference type="EMBL" id="ODN72779.1"/>
    </source>
</evidence>
<dbReference type="OrthoDB" id="3197907at2759"/>
<proteinExistence type="predicted"/>
<dbReference type="GO" id="GO:0003677">
    <property type="term" value="F:DNA binding"/>
    <property type="evidence" value="ECO:0007669"/>
    <property type="project" value="UniProtKB-KW"/>
</dbReference>
<evidence type="ECO:0000256" key="1">
    <source>
        <dbReference type="ARBA" id="ARBA00023125"/>
    </source>
</evidence>
<dbReference type="RefSeq" id="XP_018988720.1">
    <property type="nucleotide sequence ID" value="XM_019143057.1"/>
</dbReference>
<feature type="domain" description="HTH CENPB-type" evidence="4">
    <location>
        <begin position="45"/>
        <end position="110"/>
    </location>
</feature>
<reference evidence="5 6" key="1">
    <citation type="submission" date="2016-06" db="EMBL/GenBank/DDBJ databases">
        <title>Evolution of pathogenesis and genome organization in the Tremellales.</title>
        <authorList>
            <person name="Cuomo C."/>
            <person name="Litvintseva A."/>
            <person name="Heitman J."/>
            <person name="Chen Y."/>
            <person name="Sun S."/>
            <person name="Springer D."/>
            <person name="Dromer F."/>
            <person name="Young S."/>
            <person name="Zeng Q."/>
            <person name="Chapman S."/>
            <person name="Gujja S."/>
            <person name="Saif S."/>
            <person name="Birren B."/>
        </authorList>
    </citation>
    <scope>NUCLEOTIDE SEQUENCE [LARGE SCALE GENOMIC DNA]</scope>
    <source>
        <strain evidence="5 6">CBS 6039</strain>
    </source>
</reference>
<accession>A0A1E3H8W3</accession>
<sequence length="224" mass="24847">MADAIDSAVQYKRAHPEESFPKVANQFKVTSSTLNNRYHKKHASHATNNPRKLSVIQEKQLVDTINTYAERGTPLTSAKIRELGQALHGHPLGERWGSTFVERHRADLNSKFYGYTGAGWQDDNTSENNTAIRNGELDPVIAVAQAQTDAEVAKSKIVLLEKELEEVRAAMALDQATRGSREAVQNLGGGLYDLKYRDDNREALEKRKAKEEKNNRGGSGKASS</sequence>
<keyword evidence="2" id="KW-0175">Coiled coil</keyword>
<evidence type="ECO:0000313" key="6">
    <source>
        <dbReference type="Proteomes" id="UP000094065"/>
    </source>
</evidence>
<feature type="region of interest" description="Disordered" evidence="3">
    <location>
        <begin position="205"/>
        <end position="224"/>
    </location>
</feature>
<name>A0A1E3H8W3_9TREE</name>
<comment type="caution">
    <text evidence="5">The sequence shown here is derived from an EMBL/GenBank/DDBJ whole genome shotgun (WGS) entry which is preliminary data.</text>
</comment>
<organism evidence="5 6">
    <name type="scientific">Cryptococcus amylolentus CBS 6039</name>
    <dbReference type="NCBI Taxonomy" id="1295533"/>
    <lineage>
        <taxon>Eukaryota</taxon>
        <taxon>Fungi</taxon>
        <taxon>Dikarya</taxon>
        <taxon>Basidiomycota</taxon>
        <taxon>Agaricomycotina</taxon>
        <taxon>Tremellomycetes</taxon>
        <taxon>Tremellales</taxon>
        <taxon>Cryptococcaceae</taxon>
        <taxon>Cryptococcus</taxon>
    </lineage>
</organism>
<dbReference type="InterPro" id="IPR006600">
    <property type="entry name" value="HTH_CenpB_DNA-bd_dom"/>
</dbReference>
<dbReference type="AlphaFoldDB" id="A0A1E3H8W3"/>
<dbReference type="EMBL" id="AWGJ01000014">
    <property type="protein sequence ID" value="ODN72779.1"/>
    <property type="molecule type" value="Genomic_DNA"/>
</dbReference>
<keyword evidence="1" id="KW-0238">DNA-binding</keyword>
<dbReference type="Proteomes" id="UP000094065">
    <property type="component" value="Unassembled WGS sequence"/>
</dbReference>
<feature type="coiled-coil region" evidence="2">
    <location>
        <begin position="143"/>
        <end position="170"/>
    </location>
</feature>
<feature type="compositionally biased region" description="Basic and acidic residues" evidence="3">
    <location>
        <begin position="205"/>
        <end position="215"/>
    </location>
</feature>
<gene>
    <name evidence="5" type="ORF">L202_08214</name>
</gene>
<protein>
    <recommendedName>
        <fullName evidence="4">HTH CENPB-type domain-containing protein</fullName>
    </recommendedName>
</protein>
<dbReference type="PROSITE" id="PS51253">
    <property type="entry name" value="HTH_CENPB"/>
    <property type="match status" value="1"/>
</dbReference>
<dbReference type="GeneID" id="30159523"/>
<evidence type="ECO:0000259" key="4">
    <source>
        <dbReference type="PROSITE" id="PS51253"/>
    </source>
</evidence>
<evidence type="ECO:0000256" key="2">
    <source>
        <dbReference type="SAM" id="Coils"/>
    </source>
</evidence>
<evidence type="ECO:0000256" key="3">
    <source>
        <dbReference type="SAM" id="MobiDB-lite"/>
    </source>
</evidence>